<dbReference type="Proteomes" id="UP000077868">
    <property type="component" value="Chromosome"/>
</dbReference>
<dbReference type="GO" id="GO:0046872">
    <property type="term" value="F:metal ion binding"/>
    <property type="evidence" value="ECO:0007669"/>
    <property type="project" value="InterPro"/>
</dbReference>
<dbReference type="InterPro" id="IPR003759">
    <property type="entry name" value="Cbl-bd_cap"/>
</dbReference>
<evidence type="ECO:0000259" key="1">
    <source>
        <dbReference type="PROSITE" id="PS51332"/>
    </source>
</evidence>
<gene>
    <name evidence="2" type="ORF">I601_2422</name>
</gene>
<evidence type="ECO:0000313" key="2">
    <source>
        <dbReference type="EMBL" id="ANH38840.1"/>
    </source>
</evidence>
<dbReference type="InterPro" id="IPR036724">
    <property type="entry name" value="Cobalamin-bd_sf"/>
</dbReference>
<dbReference type="EMBL" id="CP015079">
    <property type="protein sequence ID" value="ANH38840.1"/>
    <property type="molecule type" value="Genomic_DNA"/>
</dbReference>
<dbReference type="Gene3D" id="3.40.50.280">
    <property type="entry name" value="Cobalamin-binding domain"/>
    <property type="match status" value="1"/>
</dbReference>
<dbReference type="KEGG" id="ndk:I601_2422"/>
<dbReference type="PATRIC" id="fig|1300347.3.peg.2415"/>
<dbReference type="InterPro" id="IPR036594">
    <property type="entry name" value="Meth_synthase_dom"/>
</dbReference>
<dbReference type="SUPFAM" id="SSF52242">
    <property type="entry name" value="Cobalamin (vitamin B12)-binding domain"/>
    <property type="match status" value="1"/>
</dbReference>
<dbReference type="STRING" id="1300347.I601_2422"/>
<sequence length="331" mass="34992">MTPVRAEVEPADREDYWRAVSDADTAAAHAVAQRVLDRGTSVEDLLEHVVVDAQRRVGELWASHRWSVAREHAATAVSEAVVHRVADGLPAGAGPLLLVACVEREWHAMPALVLTTVLRARGLGAEYSGAATSRDDLVSAILDRGPRAVLLSASLSSSLSRLRRQVEAVRGTGTPVVVGGRAFDSGGVRARRLGATAYAASPAEALALLPTLPRHVDAAPPLGHRGATEARTVQARADAIARDVLAALDLGSLALSPDDWRVVLATHTPHVVDSLVGALLCDDVSVLSETRAWLRDVLTGRGGDPASVDQVWDALAHQLRDFPVALSMLEA</sequence>
<dbReference type="Gene3D" id="1.10.1240.10">
    <property type="entry name" value="Methionine synthase domain"/>
    <property type="match status" value="1"/>
</dbReference>
<dbReference type="RefSeq" id="WP_068109915.1">
    <property type="nucleotide sequence ID" value="NZ_CP015079.1"/>
</dbReference>
<dbReference type="InterPro" id="IPR006158">
    <property type="entry name" value="Cobalamin-bd"/>
</dbReference>
<keyword evidence="3" id="KW-1185">Reference proteome</keyword>
<dbReference type="Pfam" id="PF02607">
    <property type="entry name" value="B12-binding_2"/>
    <property type="match status" value="1"/>
</dbReference>
<dbReference type="AlphaFoldDB" id="A0A1A9GMD3"/>
<dbReference type="OrthoDB" id="3782345at2"/>
<organism evidence="2 3">
    <name type="scientific">Nocardioides dokdonensis FR1436</name>
    <dbReference type="NCBI Taxonomy" id="1300347"/>
    <lineage>
        <taxon>Bacteria</taxon>
        <taxon>Bacillati</taxon>
        <taxon>Actinomycetota</taxon>
        <taxon>Actinomycetes</taxon>
        <taxon>Propionibacteriales</taxon>
        <taxon>Nocardioidaceae</taxon>
        <taxon>Nocardioides</taxon>
    </lineage>
</organism>
<dbReference type="Pfam" id="PF02310">
    <property type="entry name" value="B12-binding"/>
    <property type="match status" value="1"/>
</dbReference>
<dbReference type="PROSITE" id="PS51332">
    <property type="entry name" value="B12_BINDING"/>
    <property type="match status" value="1"/>
</dbReference>
<dbReference type="GO" id="GO:0031419">
    <property type="term" value="F:cobalamin binding"/>
    <property type="evidence" value="ECO:0007669"/>
    <property type="project" value="InterPro"/>
</dbReference>
<accession>A0A1A9GMD3</accession>
<proteinExistence type="predicted"/>
<protein>
    <submittedName>
        <fullName evidence="2">B12 binding domain protein</fullName>
    </submittedName>
</protein>
<evidence type="ECO:0000313" key="3">
    <source>
        <dbReference type="Proteomes" id="UP000077868"/>
    </source>
</evidence>
<reference evidence="2 3" key="1">
    <citation type="submission" date="2016-03" db="EMBL/GenBank/DDBJ databases">
        <title>Complete genome sequence of a soil Actinobacterium, Nocardioides dokdonensis FR1436.</title>
        <authorList>
            <person name="Kwon S.-K."/>
            <person name="Kim K."/>
            <person name="Kim J.F."/>
        </authorList>
    </citation>
    <scope>NUCLEOTIDE SEQUENCE [LARGE SCALE GENOMIC DNA]</scope>
    <source>
        <strain evidence="2 3">FR1436</strain>
    </source>
</reference>
<feature type="domain" description="B12-binding" evidence="1">
    <location>
        <begin position="94"/>
        <end position="223"/>
    </location>
</feature>
<name>A0A1A9GMD3_9ACTN</name>